<keyword evidence="3 9" id="KW-0963">Cytoplasm</keyword>
<dbReference type="InterPro" id="IPR036615">
    <property type="entry name" value="Mur_ligase_C_dom_sf"/>
</dbReference>
<dbReference type="EC" id="6.3.2.9" evidence="9"/>
<comment type="similarity">
    <text evidence="9">Belongs to the MurCDEF family.</text>
</comment>
<evidence type="ECO:0000259" key="10">
    <source>
        <dbReference type="Pfam" id="PF08245"/>
    </source>
</evidence>
<evidence type="ECO:0000313" key="11">
    <source>
        <dbReference type="EMBL" id="AAQ75152.1"/>
    </source>
</evidence>
<dbReference type="GO" id="GO:0005524">
    <property type="term" value="F:ATP binding"/>
    <property type="evidence" value="ECO:0007669"/>
    <property type="project" value="UniProtKB-UniRule"/>
</dbReference>
<feature type="binding site" evidence="9">
    <location>
        <begin position="94"/>
        <end position="100"/>
    </location>
    <ligand>
        <name>ATP</name>
        <dbReference type="ChEBI" id="CHEBI:30616"/>
    </ligand>
</feature>
<evidence type="ECO:0000256" key="5">
    <source>
        <dbReference type="ARBA" id="ARBA00022618"/>
    </source>
</evidence>
<dbReference type="Gene3D" id="3.90.190.20">
    <property type="entry name" value="Mur ligase, C-terminal domain"/>
    <property type="match status" value="1"/>
</dbReference>
<feature type="domain" description="Mur ligase central" evidence="10">
    <location>
        <begin position="92"/>
        <end position="190"/>
    </location>
</feature>
<dbReference type="EMBL" id="AY312990">
    <property type="protein sequence ID" value="AAQ75152.1"/>
    <property type="molecule type" value="Genomic_DNA"/>
</dbReference>
<keyword evidence="9" id="KW-0133">Cell shape</keyword>
<protein>
    <recommendedName>
        <fullName evidence="9">UDP-N-acetylmuramoylalanine--D-glutamate ligase</fullName>
        <ecNumber evidence="9">6.3.2.9</ecNumber>
    </recommendedName>
    <alternativeName>
        <fullName evidence="9">D-glutamic acid-adding enzyme</fullName>
    </alternativeName>
    <alternativeName>
        <fullName evidence="9">UDP-N-acetylmuramoyl-L-alanyl-D-glutamate synthetase</fullName>
    </alternativeName>
</protein>
<evidence type="ECO:0000256" key="6">
    <source>
        <dbReference type="ARBA" id="ARBA00022741"/>
    </source>
</evidence>
<dbReference type="SUPFAM" id="SSF53244">
    <property type="entry name" value="MurD-like peptide ligases, peptide-binding domain"/>
    <property type="match status" value="1"/>
</dbReference>
<dbReference type="GO" id="GO:0008764">
    <property type="term" value="F:UDP-N-acetylmuramoylalanine-D-glutamate ligase activity"/>
    <property type="evidence" value="ECO:0007669"/>
    <property type="project" value="UniProtKB-UniRule"/>
</dbReference>
<dbReference type="Pfam" id="PF08245">
    <property type="entry name" value="Mur_ligase_M"/>
    <property type="match status" value="1"/>
</dbReference>
<dbReference type="UniPathway" id="UPA00219"/>
<dbReference type="Gene3D" id="3.40.1190.10">
    <property type="entry name" value="Mur-like, catalytic domain"/>
    <property type="match status" value="1"/>
</dbReference>
<dbReference type="PANTHER" id="PTHR43692:SF1">
    <property type="entry name" value="UDP-N-ACETYLMURAMOYLALANINE--D-GLUTAMATE LIGASE"/>
    <property type="match status" value="1"/>
</dbReference>
<comment type="subcellular location">
    <subcellularLocation>
        <location evidence="1 9">Cytoplasm</location>
    </subcellularLocation>
</comment>
<keyword evidence="9" id="KW-0573">Peptidoglycan synthesis</keyword>
<dbReference type="GO" id="GO:0051301">
    <property type="term" value="P:cell division"/>
    <property type="evidence" value="ECO:0007669"/>
    <property type="project" value="UniProtKB-KW"/>
</dbReference>
<evidence type="ECO:0000256" key="2">
    <source>
        <dbReference type="ARBA" id="ARBA00004752"/>
    </source>
</evidence>
<proteinExistence type="inferred from homology"/>
<dbReference type="InterPro" id="IPR013221">
    <property type="entry name" value="Mur_ligase_cen"/>
</dbReference>
<keyword evidence="6 9" id="KW-0547">Nucleotide-binding</keyword>
<dbReference type="NCBIfam" id="TIGR01087">
    <property type="entry name" value="murD"/>
    <property type="match status" value="1"/>
</dbReference>
<dbReference type="AlphaFoldDB" id="Q6W3M9"/>
<keyword evidence="8 9" id="KW-0131">Cell cycle</keyword>
<keyword evidence="4 9" id="KW-0436">Ligase</keyword>
<evidence type="ECO:0000256" key="8">
    <source>
        <dbReference type="ARBA" id="ARBA00023306"/>
    </source>
</evidence>
<evidence type="ECO:0000256" key="3">
    <source>
        <dbReference type="ARBA" id="ARBA00022490"/>
    </source>
</evidence>
<reference evidence="11" key="1">
    <citation type="journal article" date="2003" name="Appl. Environ. Microbiol.">
        <title>Evidence of chemolithoautotrophy in the bacterial community associated with Alvinella pompejana, a hydrothermal vent polychaete.</title>
        <authorList>
            <person name="Campbell B.J."/>
            <person name="Stein J.L."/>
            <person name="Cary S.C."/>
        </authorList>
    </citation>
    <scope>NUCLEOTIDE SEQUENCE</scope>
</reference>
<accession>Q6W3M9</accession>
<dbReference type="GO" id="GO:0008360">
    <property type="term" value="P:regulation of cell shape"/>
    <property type="evidence" value="ECO:0007669"/>
    <property type="project" value="UniProtKB-KW"/>
</dbReference>
<dbReference type="SUPFAM" id="SSF53623">
    <property type="entry name" value="MurD-like peptide ligases, catalytic domain"/>
    <property type="match status" value="1"/>
</dbReference>
<keyword evidence="7 9" id="KW-0067">ATP-binding</keyword>
<dbReference type="GO" id="GO:0005737">
    <property type="term" value="C:cytoplasm"/>
    <property type="evidence" value="ECO:0007669"/>
    <property type="project" value="UniProtKB-SubCell"/>
</dbReference>
<gene>
    <name evidence="9 11" type="primary">murD</name>
</gene>
<keyword evidence="9" id="KW-0961">Cell wall biogenesis/degradation</keyword>
<dbReference type="GO" id="GO:0071555">
    <property type="term" value="P:cell wall organization"/>
    <property type="evidence" value="ECO:0007669"/>
    <property type="project" value="UniProtKB-KW"/>
</dbReference>
<sequence>MKPTLFGYGITTKAIADSLGGGCTFFDDNIETPYIDRGGNRIYPSSQFNPEKSTLEVTTPSFNPRHPLILDAKNLKSEYDYFYRDMPFSIWISGTNGKTTTTQMLTHLLKDRGAVSGGNIGTPLAELNRDAPIWILESSSYTLHHTREATPNIYLLLPITPDHIDWHGSFENYLEAKISPIRRMIEGELVLIPYGLKSKLRDCSAFIVEYDSIEFISRYFGIDSSKLRFKGAFLEDAMLSLAITKALFDDIDYEKINSFKLDSHRQEEILDKRGRLWVDDSKATNIDASIRAIEVYSSNYIRLILGGVYKGADLEPYFKFLSSKELKLYIIGENSSNLKELADRYGIDFLECHTIGRAVEMIDREMSDGDISLLSPASASFDQFKSYKDRGEQFKKAVATLKD</sequence>
<keyword evidence="5 9" id="KW-0132">Cell division</keyword>
<comment type="function">
    <text evidence="9">Cell wall formation. Catalyzes the addition of glutamate to the nucleotide precursor UDP-N-acetylmuramoyl-L-alanine (UMA).</text>
</comment>
<dbReference type="InterPro" id="IPR005762">
    <property type="entry name" value="MurD"/>
</dbReference>
<dbReference type="GO" id="GO:0009252">
    <property type="term" value="P:peptidoglycan biosynthetic process"/>
    <property type="evidence" value="ECO:0007669"/>
    <property type="project" value="UniProtKB-UniRule"/>
</dbReference>
<evidence type="ECO:0000256" key="9">
    <source>
        <dbReference type="HAMAP-Rule" id="MF_00639"/>
    </source>
</evidence>
<comment type="pathway">
    <text evidence="2 9">Cell wall biogenesis; peptidoglycan biosynthesis.</text>
</comment>
<name>Q6W3M9_9BACT</name>
<dbReference type="PROSITE" id="PS01011">
    <property type="entry name" value="FOLYLPOLYGLU_SYNT_1"/>
    <property type="match status" value="1"/>
</dbReference>
<dbReference type="PANTHER" id="PTHR43692">
    <property type="entry name" value="UDP-N-ACETYLMURAMOYLALANINE--D-GLUTAMATE LIGASE"/>
    <property type="match status" value="1"/>
</dbReference>
<dbReference type="InterPro" id="IPR018109">
    <property type="entry name" value="Folylpolyglutamate_synth_CS"/>
</dbReference>
<comment type="catalytic activity">
    <reaction evidence="9">
        <text>UDP-N-acetyl-alpha-D-muramoyl-L-alanine + D-glutamate + ATP = UDP-N-acetyl-alpha-D-muramoyl-L-alanyl-D-glutamate + ADP + phosphate + H(+)</text>
        <dbReference type="Rhea" id="RHEA:16429"/>
        <dbReference type="ChEBI" id="CHEBI:15378"/>
        <dbReference type="ChEBI" id="CHEBI:29986"/>
        <dbReference type="ChEBI" id="CHEBI:30616"/>
        <dbReference type="ChEBI" id="CHEBI:43474"/>
        <dbReference type="ChEBI" id="CHEBI:83898"/>
        <dbReference type="ChEBI" id="CHEBI:83900"/>
        <dbReference type="ChEBI" id="CHEBI:456216"/>
        <dbReference type="EC" id="6.3.2.9"/>
    </reaction>
</comment>
<evidence type="ECO:0000256" key="7">
    <source>
        <dbReference type="ARBA" id="ARBA00022840"/>
    </source>
</evidence>
<dbReference type="HAMAP" id="MF_00639">
    <property type="entry name" value="MurD"/>
    <property type="match status" value="1"/>
</dbReference>
<dbReference type="GO" id="GO:0004326">
    <property type="term" value="F:tetrahydrofolylpolyglutamate synthase activity"/>
    <property type="evidence" value="ECO:0007669"/>
    <property type="project" value="InterPro"/>
</dbReference>
<evidence type="ECO:0000256" key="1">
    <source>
        <dbReference type="ARBA" id="ARBA00004496"/>
    </source>
</evidence>
<organism evidence="11">
    <name type="scientific">Alvinella pompejana epibiont 6C6</name>
    <dbReference type="NCBI Taxonomy" id="244799"/>
    <lineage>
        <taxon>Bacteria</taxon>
        <taxon>Pseudomonadati</taxon>
        <taxon>Campylobacterota</taxon>
    </lineage>
</organism>
<evidence type="ECO:0000256" key="4">
    <source>
        <dbReference type="ARBA" id="ARBA00022598"/>
    </source>
</evidence>
<dbReference type="InterPro" id="IPR036565">
    <property type="entry name" value="Mur-like_cat_sf"/>
</dbReference>